<name>A0ABV6BMX6_9FLAO</name>
<organism evidence="1 2">
    <name type="scientific">Flavobacterium procerum</name>
    <dbReference type="NCBI Taxonomy" id="1455569"/>
    <lineage>
        <taxon>Bacteria</taxon>
        <taxon>Pseudomonadati</taxon>
        <taxon>Bacteroidota</taxon>
        <taxon>Flavobacteriia</taxon>
        <taxon>Flavobacteriales</taxon>
        <taxon>Flavobacteriaceae</taxon>
        <taxon>Flavobacterium</taxon>
    </lineage>
</organism>
<comment type="caution">
    <text evidence="1">The sequence shown here is derived from an EMBL/GenBank/DDBJ whole genome shotgun (WGS) entry which is preliminary data.</text>
</comment>
<evidence type="ECO:0000313" key="2">
    <source>
        <dbReference type="Proteomes" id="UP001589734"/>
    </source>
</evidence>
<evidence type="ECO:0000313" key="1">
    <source>
        <dbReference type="EMBL" id="MFC0076808.1"/>
    </source>
</evidence>
<gene>
    <name evidence="1" type="ORF">ACFFLS_07140</name>
</gene>
<reference evidence="1 2" key="1">
    <citation type="submission" date="2024-09" db="EMBL/GenBank/DDBJ databases">
        <authorList>
            <person name="Sun Q."/>
            <person name="Mori K."/>
        </authorList>
    </citation>
    <scope>NUCLEOTIDE SEQUENCE [LARGE SCALE GENOMIC DNA]</scope>
    <source>
        <strain evidence="1 2">CGMCC 1.12926</strain>
    </source>
</reference>
<dbReference type="Proteomes" id="UP001589734">
    <property type="component" value="Unassembled WGS sequence"/>
</dbReference>
<dbReference type="RefSeq" id="WP_379685846.1">
    <property type="nucleotide sequence ID" value="NZ_JBHLYW010000007.1"/>
</dbReference>
<evidence type="ECO:0008006" key="3">
    <source>
        <dbReference type="Google" id="ProtNLM"/>
    </source>
</evidence>
<protein>
    <recommendedName>
        <fullName evidence="3">Lipocalin-like domain-containing protein</fullName>
    </recommendedName>
</protein>
<proteinExistence type="predicted"/>
<sequence length="146" mass="17490">MKLPLYFPILFMILSFSQKEQNETNLAIEIHVSKIEEQQIVLRNFTYEDIARYTMATIMGQPSKTIKVRKKDNLYFVSYIRKSDNQKFDYKIKFSGNKIMWANFDGRWRNSKYDEKITFEEKGDKIRIIQTFDDNSTDIQVFKKGD</sequence>
<keyword evidence="2" id="KW-1185">Reference proteome</keyword>
<accession>A0ABV6BMX6</accession>
<dbReference type="EMBL" id="JBHLYW010000007">
    <property type="protein sequence ID" value="MFC0076808.1"/>
    <property type="molecule type" value="Genomic_DNA"/>
</dbReference>